<protein>
    <recommendedName>
        <fullName evidence="1">F-box domain-containing protein</fullName>
    </recommendedName>
</protein>
<dbReference type="SMART" id="SM00256">
    <property type="entry name" value="FBOX"/>
    <property type="match status" value="1"/>
</dbReference>
<dbReference type="Pfam" id="PF12937">
    <property type="entry name" value="F-box-like"/>
    <property type="match status" value="1"/>
</dbReference>
<reference evidence="2" key="1">
    <citation type="submission" date="2020-04" db="EMBL/GenBank/DDBJ databases">
        <title>Draft genome resource of the tomato pathogen Pseudocercospora fuligena.</title>
        <authorList>
            <person name="Zaccaron A."/>
        </authorList>
    </citation>
    <scope>NUCLEOTIDE SEQUENCE</scope>
    <source>
        <strain evidence="2">PF001</strain>
    </source>
</reference>
<dbReference type="SUPFAM" id="SSF81383">
    <property type="entry name" value="F-box domain"/>
    <property type="match status" value="1"/>
</dbReference>
<evidence type="ECO:0000259" key="1">
    <source>
        <dbReference type="PROSITE" id="PS50181"/>
    </source>
</evidence>
<organism evidence="2 3">
    <name type="scientific">Pseudocercospora fuligena</name>
    <dbReference type="NCBI Taxonomy" id="685502"/>
    <lineage>
        <taxon>Eukaryota</taxon>
        <taxon>Fungi</taxon>
        <taxon>Dikarya</taxon>
        <taxon>Ascomycota</taxon>
        <taxon>Pezizomycotina</taxon>
        <taxon>Dothideomycetes</taxon>
        <taxon>Dothideomycetidae</taxon>
        <taxon>Mycosphaerellales</taxon>
        <taxon>Mycosphaerellaceae</taxon>
        <taxon>Pseudocercospora</taxon>
    </lineage>
</organism>
<gene>
    <name evidence="2" type="ORF">HII31_09484</name>
</gene>
<comment type="caution">
    <text evidence="2">The sequence shown here is derived from an EMBL/GenBank/DDBJ whole genome shotgun (WGS) entry which is preliminary data.</text>
</comment>
<dbReference type="CDD" id="cd09917">
    <property type="entry name" value="F-box_SF"/>
    <property type="match status" value="1"/>
</dbReference>
<keyword evidence="3" id="KW-1185">Reference proteome</keyword>
<feature type="domain" description="F-box" evidence="1">
    <location>
        <begin position="11"/>
        <end position="57"/>
    </location>
</feature>
<dbReference type="Proteomes" id="UP000660729">
    <property type="component" value="Unassembled WGS sequence"/>
</dbReference>
<dbReference type="PROSITE" id="PS50181">
    <property type="entry name" value="FBOX"/>
    <property type="match status" value="1"/>
</dbReference>
<evidence type="ECO:0000313" key="2">
    <source>
        <dbReference type="EMBL" id="KAF7189062.1"/>
    </source>
</evidence>
<dbReference type="OrthoDB" id="10675815at2759"/>
<evidence type="ECO:0000313" key="3">
    <source>
        <dbReference type="Proteomes" id="UP000660729"/>
    </source>
</evidence>
<dbReference type="InterPro" id="IPR001810">
    <property type="entry name" value="F-box_dom"/>
</dbReference>
<sequence>MSSQSVKPAGLDRLSALPVEIKLQVFSKLSTKDLEACQKTSKHFHALINEETNSKTLYGPIQDRNRHRLAESISRLYDLQDVSLIEGLARWITQRGLNPDGGSRDNLIRHFLELWTLSRSKPKKSDSPTLDNLTDVAEALVDLHIKTHLEPSDYDFDFILGGLTEFVHFLHDSTRSKHRTLKRYDIDRKALEDWHHQVLSDPQCLAAPGILPTPMFALTPLTYEAPAGYEFTPHESDEFELPGLCSLQRLAELFGLLRIPDYRFVDRQFEVEIAGNTLGFCVKTEQAFEIVKQAVQGEAISEEQRALVLEEMYLF</sequence>
<dbReference type="AlphaFoldDB" id="A0A8H6REA4"/>
<dbReference type="EMBL" id="JABCIY010000194">
    <property type="protein sequence ID" value="KAF7189062.1"/>
    <property type="molecule type" value="Genomic_DNA"/>
</dbReference>
<name>A0A8H6REA4_9PEZI</name>
<accession>A0A8H6REA4</accession>
<dbReference type="InterPro" id="IPR036047">
    <property type="entry name" value="F-box-like_dom_sf"/>
</dbReference>
<dbReference type="Gene3D" id="1.20.1280.50">
    <property type="match status" value="1"/>
</dbReference>
<proteinExistence type="predicted"/>